<sequence length="139" mass="15355">MNIRQATRQDIAAMHVIRLAVRENRLTSCAIGEADYVPEIEQTGRGWVAEQEGRILGFAVANLNEASVWALFVAPEAEGRGCGSMLLQAMMECFRDEGISTVQLTTEPGTRAEAFYLKAGWQPGALQSNGDRLLVWHFD</sequence>
<name>A0ABS5V2E8_9GAMM</name>
<evidence type="ECO:0000313" key="4">
    <source>
        <dbReference type="EMBL" id="MBT1443806.1"/>
    </source>
</evidence>
<dbReference type="InterPro" id="IPR016181">
    <property type="entry name" value="Acyl_CoA_acyltransferase"/>
</dbReference>
<dbReference type="InterPro" id="IPR000182">
    <property type="entry name" value="GNAT_dom"/>
</dbReference>
<dbReference type="InterPro" id="IPR050832">
    <property type="entry name" value="Bact_Acetyltransf"/>
</dbReference>
<keyword evidence="2 4" id="KW-0012">Acyltransferase</keyword>
<evidence type="ECO:0000256" key="2">
    <source>
        <dbReference type="ARBA" id="ARBA00023315"/>
    </source>
</evidence>
<dbReference type="Proteomes" id="UP001195903">
    <property type="component" value="Unassembled WGS sequence"/>
</dbReference>
<dbReference type="EC" id="2.3.1.-" evidence="4"/>
<evidence type="ECO:0000259" key="3">
    <source>
        <dbReference type="PROSITE" id="PS51186"/>
    </source>
</evidence>
<dbReference type="CDD" id="cd04301">
    <property type="entry name" value="NAT_SF"/>
    <property type="match status" value="1"/>
</dbReference>
<proteinExistence type="predicted"/>
<gene>
    <name evidence="4" type="ORF">KJI95_04595</name>
</gene>
<comment type="caution">
    <text evidence="4">The sequence shown here is derived from an EMBL/GenBank/DDBJ whole genome shotgun (WGS) entry which is preliminary data.</text>
</comment>
<feature type="domain" description="N-acetyltransferase" evidence="3">
    <location>
        <begin position="1"/>
        <end position="139"/>
    </location>
</feature>
<dbReference type="Gene3D" id="3.40.630.30">
    <property type="match status" value="1"/>
</dbReference>
<dbReference type="GO" id="GO:0016746">
    <property type="term" value="F:acyltransferase activity"/>
    <property type="evidence" value="ECO:0007669"/>
    <property type="project" value="UniProtKB-KW"/>
</dbReference>
<evidence type="ECO:0000313" key="5">
    <source>
        <dbReference type="Proteomes" id="UP001195903"/>
    </source>
</evidence>
<dbReference type="EMBL" id="JAHEPS010000001">
    <property type="protein sequence ID" value="MBT1443806.1"/>
    <property type="molecule type" value="Genomic_DNA"/>
</dbReference>
<organism evidence="4 5">
    <name type="scientific">Shewanella jiangmenensis</name>
    <dbReference type="NCBI Taxonomy" id="2837387"/>
    <lineage>
        <taxon>Bacteria</taxon>
        <taxon>Pseudomonadati</taxon>
        <taxon>Pseudomonadota</taxon>
        <taxon>Gammaproteobacteria</taxon>
        <taxon>Alteromonadales</taxon>
        <taxon>Shewanellaceae</taxon>
        <taxon>Shewanella</taxon>
    </lineage>
</organism>
<keyword evidence="1 4" id="KW-0808">Transferase</keyword>
<protein>
    <submittedName>
        <fullName evidence="4">GNAT family N-acetyltransferase</fullName>
        <ecNumber evidence="4">2.3.1.-</ecNumber>
    </submittedName>
</protein>
<dbReference type="SUPFAM" id="SSF55729">
    <property type="entry name" value="Acyl-CoA N-acyltransferases (Nat)"/>
    <property type="match status" value="1"/>
</dbReference>
<keyword evidence="5" id="KW-1185">Reference proteome</keyword>
<dbReference type="Pfam" id="PF00583">
    <property type="entry name" value="Acetyltransf_1"/>
    <property type="match status" value="1"/>
</dbReference>
<dbReference type="PANTHER" id="PTHR43877">
    <property type="entry name" value="AMINOALKYLPHOSPHONATE N-ACETYLTRANSFERASE-RELATED-RELATED"/>
    <property type="match status" value="1"/>
</dbReference>
<dbReference type="PROSITE" id="PS51186">
    <property type="entry name" value="GNAT"/>
    <property type="match status" value="1"/>
</dbReference>
<reference evidence="4 5" key="1">
    <citation type="submission" date="2021-05" db="EMBL/GenBank/DDBJ databases">
        <title>Shewanella sp. JM162201.</title>
        <authorList>
            <person name="Xu S."/>
            <person name="Li A."/>
        </authorList>
    </citation>
    <scope>NUCLEOTIDE SEQUENCE [LARGE SCALE GENOMIC DNA]</scope>
    <source>
        <strain evidence="4 5">JM162201</strain>
    </source>
</reference>
<accession>A0ABS5V2E8</accession>
<evidence type="ECO:0000256" key="1">
    <source>
        <dbReference type="ARBA" id="ARBA00022679"/>
    </source>
</evidence>
<dbReference type="RefSeq" id="WP_214505965.1">
    <property type="nucleotide sequence ID" value="NZ_JAHEPS010000001.1"/>
</dbReference>